<dbReference type="GO" id="GO:0008270">
    <property type="term" value="F:zinc ion binding"/>
    <property type="evidence" value="ECO:0007669"/>
    <property type="project" value="InterPro"/>
</dbReference>
<reference evidence="8" key="1">
    <citation type="journal article" date="2021" name="IMA Fungus">
        <title>Genomic characterization of three marine fungi, including Emericellopsis atlantica sp. nov. with signatures of a generalist lifestyle and marine biomass degradation.</title>
        <authorList>
            <person name="Hagestad O.C."/>
            <person name="Hou L."/>
            <person name="Andersen J.H."/>
            <person name="Hansen E.H."/>
            <person name="Altermark B."/>
            <person name="Li C."/>
            <person name="Kuhnert E."/>
            <person name="Cox R.J."/>
            <person name="Crous P.W."/>
            <person name="Spatafora J.W."/>
            <person name="Lail K."/>
            <person name="Amirebrahimi M."/>
            <person name="Lipzen A."/>
            <person name="Pangilinan J."/>
            <person name="Andreopoulos W."/>
            <person name="Hayes R.D."/>
            <person name="Ng V."/>
            <person name="Grigoriev I.V."/>
            <person name="Jackson S.A."/>
            <person name="Sutton T.D.S."/>
            <person name="Dobson A.D.W."/>
            <person name="Rama T."/>
        </authorList>
    </citation>
    <scope>NUCLEOTIDE SEQUENCE</scope>
    <source>
        <strain evidence="8">TRa018bII</strain>
    </source>
</reference>
<evidence type="ECO:0000256" key="6">
    <source>
        <dbReference type="SAM" id="MobiDB-lite"/>
    </source>
</evidence>
<proteinExistence type="predicted"/>
<feature type="domain" description="Zn(2)-C6 fungal-type" evidence="7">
    <location>
        <begin position="16"/>
        <end position="46"/>
    </location>
</feature>
<evidence type="ECO:0000313" key="9">
    <source>
        <dbReference type="Proteomes" id="UP000824998"/>
    </source>
</evidence>
<dbReference type="Gene3D" id="4.10.240.10">
    <property type="entry name" value="Zn(2)-C6 fungal-type DNA-binding domain"/>
    <property type="match status" value="1"/>
</dbReference>
<feature type="region of interest" description="Disordered" evidence="6">
    <location>
        <begin position="159"/>
        <end position="235"/>
    </location>
</feature>
<protein>
    <recommendedName>
        <fullName evidence="7">Zn(2)-C6 fungal-type domain-containing protein</fullName>
    </recommendedName>
</protein>
<keyword evidence="9" id="KW-1185">Reference proteome</keyword>
<dbReference type="SMART" id="SM00066">
    <property type="entry name" value="GAL4"/>
    <property type="match status" value="1"/>
</dbReference>
<feature type="compositionally biased region" description="Polar residues" evidence="6">
    <location>
        <begin position="178"/>
        <end position="190"/>
    </location>
</feature>
<organism evidence="8 9">
    <name type="scientific">Amylocarpus encephaloides</name>
    <dbReference type="NCBI Taxonomy" id="45428"/>
    <lineage>
        <taxon>Eukaryota</taxon>
        <taxon>Fungi</taxon>
        <taxon>Dikarya</taxon>
        <taxon>Ascomycota</taxon>
        <taxon>Pezizomycotina</taxon>
        <taxon>Leotiomycetes</taxon>
        <taxon>Helotiales</taxon>
        <taxon>Helotiales incertae sedis</taxon>
        <taxon>Amylocarpus</taxon>
    </lineage>
</organism>
<dbReference type="PROSITE" id="PS50048">
    <property type="entry name" value="ZN2_CY6_FUNGAL_2"/>
    <property type="match status" value="1"/>
</dbReference>
<gene>
    <name evidence="8" type="ORF">BJ875DRAFT_487494</name>
</gene>
<comment type="caution">
    <text evidence="8">The sequence shown here is derived from an EMBL/GenBank/DDBJ whole genome shotgun (WGS) entry which is preliminary data.</text>
</comment>
<evidence type="ECO:0000313" key="8">
    <source>
        <dbReference type="EMBL" id="KAG9230921.1"/>
    </source>
</evidence>
<keyword evidence="4" id="KW-0804">Transcription</keyword>
<keyword evidence="5" id="KW-0539">Nucleus</keyword>
<dbReference type="GO" id="GO:0000981">
    <property type="term" value="F:DNA-binding transcription factor activity, RNA polymerase II-specific"/>
    <property type="evidence" value="ECO:0007669"/>
    <property type="project" value="InterPro"/>
</dbReference>
<feature type="region of interest" description="Disordered" evidence="6">
    <location>
        <begin position="56"/>
        <end position="78"/>
    </location>
</feature>
<sequence length="407" mass="45216">MSQAAKSSKPPKLRAACNQCNATKTKCSGERTGCSRCQTLQVDCVYAESRVGRVPGVRGKRRQKPRENAEMAAEDEEPELADMNNANKLVDSSNPTNEHPSMEAHGDFFYPHSQAEQRKGTHSSAEQSFNDVVLNWSAELTEPQIDIFNQSADIFGSLSNVLGDPQPSSPASERRFQRSASRTTFSQAGSDFQVPSLDLESRDGGERPQFSLAPSRHFQQTSFSSKGLPRRKTQSGSHSQCIATCSNIIIRLEKYLTDELKALDLIFEIIKKVLTQLNPLAEVQFAAPRDTKCLTLFGVIAHQVIELLESGCNHYFAEEREDDAVQTHTELMSASLPSLGFGSFPINPEDHKRLKSQILLEELQPITQNLGKIITLVNSDEQRAGYHREMHTSLNVLVETARRRGGL</sequence>
<evidence type="ECO:0000256" key="5">
    <source>
        <dbReference type="ARBA" id="ARBA00023242"/>
    </source>
</evidence>
<keyword evidence="2" id="KW-0479">Metal-binding</keyword>
<evidence type="ECO:0000256" key="1">
    <source>
        <dbReference type="ARBA" id="ARBA00004123"/>
    </source>
</evidence>
<dbReference type="InterPro" id="IPR001138">
    <property type="entry name" value="Zn2Cys6_DnaBD"/>
</dbReference>
<evidence type="ECO:0000259" key="7">
    <source>
        <dbReference type="PROSITE" id="PS50048"/>
    </source>
</evidence>
<dbReference type="PANTHER" id="PTHR47338">
    <property type="entry name" value="ZN(II)2CYS6 TRANSCRIPTION FACTOR (EUROFUNG)-RELATED"/>
    <property type="match status" value="1"/>
</dbReference>
<dbReference type="Pfam" id="PF00172">
    <property type="entry name" value="Zn_clus"/>
    <property type="match status" value="1"/>
</dbReference>
<dbReference type="AlphaFoldDB" id="A0A9P7YCR6"/>
<dbReference type="CDD" id="cd00067">
    <property type="entry name" value="GAL4"/>
    <property type="match status" value="1"/>
</dbReference>
<dbReference type="EMBL" id="MU251635">
    <property type="protein sequence ID" value="KAG9230921.1"/>
    <property type="molecule type" value="Genomic_DNA"/>
</dbReference>
<evidence type="ECO:0000256" key="3">
    <source>
        <dbReference type="ARBA" id="ARBA00023015"/>
    </source>
</evidence>
<dbReference type="InterPro" id="IPR050815">
    <property type="entry name" value="TF_fung"/>
</dbReference>
<name>A0A9P7YCR6_9HELO</name>
<comment type="subcellular location">
    <subcellularLocation>
        <location evidence="1">Nucleus</location>
    </subcellularLocation>
</comment>
<dbReference type="InterPro" id="IPR036864">
    <property type="entry name" value="Zn2-C6_fun-type_DNA-bd_sf"/>
</dbReference>
<dbReference type="Proteomes" id="UP000824998">
    <property type="component" value="Unassembled WGS sequence"/>
</dbReference>
<dbReference type="SUPFAM" id="SSF57701">
    <property type="entry name" value="Zn2/Cys6 DNA-binding domain"/>
    <property type="match status" value="1"/>
</dbReference>
<dbReference type="PANTHER" id="PTHR47338:SF5">
    <property type="entry name" value="ZN(II)2CYS6 TRANSCRIPTION FACTOR (EUROFUNG)"/>
    <property type="match status" value="1"/>
</dbReference>
<keyword evidence="3" id="KW-0805">Transcription regulation</keyword>
<accession>A0A9P7YCR6</accession>
<dbReference type="GO" id="GO:0005634">
    <property type="term" value="C:nucleus"/>
    <property type="evidence" value="ECO:0007669"/>
    <property type="project" value="UniProtKB-SubCell"/>
</dbReference>
<dbReference type="OrthoDB" id="5412159at2759"/>
<evidence type="ECO:0000256" key="2">
    <source>
        <dbReference type="ARBA" id="ARBA00022723"/>
    </source>
</evidence>
<evidence type="ECO:0000256" key="4">
    <source>
        <dbReference type="ARBA" id="ARBA00023163"/>
    </source>
</evidence>